<name>A0ABN3V7U6_9PSEU</name>
<gene>
    <name evidence="2" type="ORF">GCM10010470_15740</name>
</gene>
<dbReference type="PANTHER" id="PTHR30528">
    <property type="entry name" value="CYTOPLASMIC PROTEIN"/>
    <property type="match status" value="1"/>
</dbReference>
<proteinExistence type="predicted"/>
<dbReference type="PANTHER" id="PTHR30528:SF0">
    <property type="entry name" value="CYTOPLASMIC PROTEIN"/>
    <property type="match status" value="1"/>
</dbReference>
<feature type="region of interest" description="Disordered" evidence="1">
    <location>
        <begin position="1"/>
        <end position="38"/>
    </location>
</feature>
<protein>
    <submittedName>
        <fullName evidence="2">Crosslink repair DNA glycosylase YcaQ family protein</fullName>
    </submittedName>
</protein>
<dbReference type="Proteomes" id="UP001500979">
    <property type="component" value="Unassembled WGS sequence"/>
</dbReference>
<reference evidence="2 3" key="1">
    <citation type="journal article" date="2019" name="Int. J. Syst. Evol. Microbiol.">
        <title>The Global Catalogue of Microorganisms (GCM) 10K type strain sequencing project: providing services to taxonomists for standard genome sequencing and annotation.</title>
        <authorList>
            <consortium name="The Broad Institute Genomics Platform"/>
            <consortium name="The Broad Institute Genome Sequencing Center for Infectious Disease"/>
            <person name="Wu L."/>
            <person name="Ma J."/>
        </authorList>
    </citation>
    <scope>NUCLEOTIDE SEQUENCE [LARGE SCALE GENOMIC DNA]</scope>
    <source>
        <strain evidence="2 3">JCM 9383</strain>
    </source>
</reference>
<evidence type="ECO:0000313" key="3">
    <source>
        <dbReference type="Proteomes" id="UP001500979"/>
    </source>
</evidence>
<comment type="caution">
    <text evidence="2">The sequence shown here is derived from an EMBL/GenBank/DDBJ whole genome shotgun (WGS) entry which is preliminary data.</text>
</comment>
<dbReference type="InterPro" id="IPR009351">
    <property type="entry name" value="AlkZ-like"/>
</dbReference>
<keyword evidence="3" id="KW-1185">Reference proteome</keyword>
<accession>A0ABN3V7U6</accession>
<evidence type="ECO:0000313" key="2">
    <source>
        <dbReference type="EMBL" id="GAA2782586.1"/>
    </source>
</evidence>
<sequence length="480" mass="53516">MFRTAAAAGNGYRGRERLLRPGRQPHAGERRSLDRPAAPKAFRRLRPGVSLLSVRGCAVGAWLSVRAGTITGVQTMSIDTARRVALAAQGFADVRPQGEVNRRHLQRALGRTKLLQLDSVNVAVRAHYMPLYSRLGAYSPELVDSAAWSHRARKPRLLVEYWAHEASLIPVEDWPLLRWRMREYGGAWRRRYRTLLDRAPELVDDVLAAVKEHGPIGAGTLERELGGSERQGSGPWWNRSDTKHACELLFGMGELTTGARRGFERLYDLPERVLPAEVLAAEPEDDVAIRTLVERSAQALGVATEADLRDYYRLRPPQSKQAVAELVEEGVLEPVTVHGWRQPAYRHADARSPRRITGRALLCPFDPLIWERSRTERLFGFRYRIEIYVPEPKREYGYYVFPFLLNGELVARVDLKADRAAGVLRVPGAFAEPGADVGAVVPELAGALQDMAGWLGLSGIDIGERGDLAIPLRQATRGLG</sequence>
<evidence type="ECO:0000256" key="1">
    <source>
        <dbReference type="SAM" id="MobiDB-lite"/>
    </source>
</evidence>
<dbReference type="Pfam" id="PF06224">
    <property type="entry name" value="AlkZ-like"/>
    <property type="match status" value="1"/>
</dbReference>
<dbReference type="EMBL" id="BAAAUX010000007">
    <property type="protein sequence ID" value="GAA2782586.1"/>
    <property type="molecule type" value="Genomic_DNA"/>
</dbReference>
<organism evidence="2 3">
    <name type="scientific">Saccharopolyspora taberi</name>
    <dbReference type="NCBI Taxonomy" id="60895"/>
    <lineage>
        <taxon>Bacteria</taxon>
        <taxon>Bacillati</taxon>
        <taxon>Actinomycetota</taxon>
        <taxon>Actinomycetes</taxon>
        <taxon>Pseudonocardiales</taxon>
        <taxon>Pseudonocardiaceae</taxon>
        <taxon>Saccharopolyspora</taxon>
    </lineage>
</organism>